<dbReference type="InterPro" id="IPR004089">
    <property type="entry name" value="MCPsignal_dom"/>
</dbReference>
<dbReference type="SUPFAM" id="SSF58104">
    <property type="entry name" value="Methyl-accepting chemotaxis protein (MCP) signaling domain"/>
    <property type="match status" value="1"/>
</dbReference>
<feature type="domain" description="HAMP" evidence="15">
    <location>
        <begin position="218"/>
        <end position="268"/>
    </location>
</feature>
<protein>
    <submittedName>
        <fullName evidence="16">Tar ligand binding domain-containing protein</fullName>
    </submittedName>
</protein>
<accession>A0ABX9AU64</accession>
<evidence type="ECO:0000259" key="15">
    <source>
        <dbReference type="PROSITE" id="PS50885"/>
    </source>
</evidence>
<evidence type="ECO:0000313" key="16">
    <source>
        <dbReference type="EMBL" id="QZN96999.1"/>
    </source>
</evidence>
<dbReference type="PANTHER" id="PTHR43531:SF14">
    <property type="entry name" value="METHYL-ACCEPTING CHEMOTAXIS PROTEIN I-RELATED"/>
    <property type="match status" value="1"/>
</dbReference>
<dbReference type="EMBL" id="CP081864">
    <property type="protein sequence ID" value="QZN96999.1"/>
    <property type="molecule type" value="Genomic_DNA"/>
</dbReference>
<organism evidence="16 17">
    <name type="scientific">Symbiopectobacterium purcellii</name>
    <dbReference type="NCBI Taxonomy" id="2871826"/>
    <lineage>
        <taxon>Bacteria</taxon>
        <taxon>Pseudomonadati</taxon>
        <taxon>Pseudomonadota</taxon>
        <taxon>Gammaproteobacteria</taxon>
        <taxon>Enterobacterales</taxon>
        <taxon>Enterobacteriaceae</taxon>
    </lineage>
</organism>
<keyword evidence="7 13" id="KW-1133">Transmembrane helix</keyword>
<evidence type="ECO:0000256" key="2">
    <source>
        <dbReference type="ARBA" id="ARBA00022475"/>
    </source>
</evidence>
<dbReference type="PRINTS" id="PR00260">
    <property type="entry name" value="CHEMTRNSDUCR"/>
</dbReference>
<dbReference type="PANTHER" id="PTHR43531">
    <property type="entry name" value="PROTEIN ICFG"/>
    <property type="match status" value="1"/>
</dbReference>
<comment type="subcellular location">
    <subcellularLocation>
        <location evidence="1">Cell inner membrane</location>
        <topology evidence="1">Multi-pass membrane protein</topology>
    </subcellularLocation>
</comment>
<evidence type="ECO:0000256" key="13">
    <source>
        <dbReference type="SAM" id="Phobius"/>
    </source>
</evidence>
<dbReference type="InterPro" id="IPR051310">
    <property type="entry name" value="MCP_chemotaxis"/>
</dbReference>
<evidence type="ECO:0000256" key="8">
    <source>
        <dbReference type="ARBA" id="ARBA00023136"/>
    </source>
</evidence>
<keyword evidence="8 13" id="KW-0472">Membrane</keyword>
<dbReference type="Pfam" id="PF00015">
    <property type="entry name" value="MCPsignal"/>
    <property type="match status" value="1"/>
</dbReference>
<dbReference type="InterPro" id="IPR004090">
    <property type="entry name" value="Chemotax_Me-accpt_rcpt"/>
</dbReference>
<reference evidence="16 17" key="1">
    <citation type="submission" date="2021-08" db="EMBL/GenBank/DDBJ databases">
        <title>Culture and genomic analysis of Symbiopectobacterium purcellii sp. nov. gen. nov., isolated from the leafhopper Empoasca decipiens.</title>
        <authorList>
            <person name="Nadal-Jimenez P."/>
            <person name="Siozios S."/>
            <person name="Halliday N."/>
            <person name="Camara M."/>
            <person name="Hurst G.D.D."/>
        </authorList>
    </citation>
    <scope>NUCLEOTIDE SEQUENCE [LARGE SCALE GENOMIC DNA]</scope>
    <source>
        <strain evidence="16 17">SyEd1</strain>
    </source>
</reference>
<dbReference type="PROSITE" id="PS50885">
    <property type="entry name" value="HAMP"/>
    <property type="match status" value="1"/>
</dbReference>
<evidence type="ECO:0000313" key="17">
    <source>
        <dbReference type="Proteomes" id="UP000825886"/>
    </source>
</evidence>
<dbReference type="SMART" id="SM00283">
    <property type="entry name" value="MA"/>
    <property type="match status" value="1"/>
</dbReference>
<evidence type="ECO:0000256" key="1">
    <source>
        <dbReference type="ARBA" id="ARBA00004429"/>
    </source>
</evidence>
<keyword evidence="2" id="KW-1003">Cell membrane</keyword>
<dbReference type="Gene3D" id="1.10.287.950">
    <property type="entry name" value="Methyl-accepting chemotaxis protein"/>
    <property type="match status" value="1"/>
</dbReference>
<evidence type="ECO:0000256" key="11">
    <source>
        <dbReference type="PROSITE-ProRule" id="PRU00284"/>
    </source>
</evidence>
<evidence type="ECO:0000256" key="3">
    <source>
        <dbReference type="ARBA" id="ARBA00022481"/>
    </source>
</evidence>
<dbReference type="Proteomes" id="UP000825886">
    <property type="component" value="Chromosome"/>
</dbReference>
<evidence type="ECO:0000256" key="10">
    <source>
        <dbReference type="ARBA" id="ARBA00029447"/>
    </source>
</evidence>
<keyword evidence="5" id="KW-0997">Cell inner membrane</keyword>
<keyword evidence="4" id="KW-0145">Chemotaxis</keyword>
<dbReference type="CDD" id="cd11386">
    <property type="entry name" value="MCP_signal"/>
    <property type="match status" value="1"/>
</dbReference>
<feature type="domain" description="Methyl-accepting transducer" evidence="14">
    <location>
        <begin position="273"/>
        <end position="502"/>
    </location>
</feature>
<evidence type="ECO:0000259" key="14">
    <source>
        <dbReference type="PROSITE" id="PS50111"/>
    </source>
</evidence>
<dbReference type="Pfam" id="PF02203">
    <property type="entry name" value="TarH"/>
    <property type="match status" value="1"/>
</dbReference>
<keyword evidence="9 11" id="KW-0807">Transducer</keyword>
<keyword evidence="3" id="KW-0488">Methylation</keyword>
<evidence type="ECO:0000256" key="6">
    <source>
        <dbReference type="ARBA" id="ARBA00022692"/>
    </source>
</evidence>
<sequence>MQFLRNIAIRTAMLWVLGGFCVLWGGVSVYTIFSFKEMTTTSQTSTLLVHNMNLVNQGNDQYFRMVTRLARVVDWRRSGENSLADKEQASALTALNNLKSDLATFSSIDHAGLDAALAEAVVRDWGNLITQGVDPMFQKAQANALDEYQRYAKETVPALSRQFGASVNAFNKAGSDKFAAAGARFQHITAIGQNILLTGLVVGLLLLFFTDRYLVACLVKPLDTLREHFSAIASGQLGKPIHDFGRNCVGRLLPLLRDMQTSLATTVSTIRSSTYAIYLGASEIASGNNDLSSRTEHQASALEETAASMEQLTATVKQNAENANHASQLALQASNTARKGGEIVDNVVKTMAEISGSSKRIAEITTVINGIAFQTNILALNAAVEAARAGEQGRGFAVVAGEVRSLAQRSAQAAKEIEGLIAESAHCVGTGSQLVEDAGVTMSDIVRAVTNVTDIMGEIASASGEQSKGIAQVGQAVAEMDSVTQQNAALVEQASAAALSLEEQAAVLNRTVAVFQLSESVVPVAAPAAPVAALPRTGSGTAAKKALPPGNDNWEQF</sequence>
<keyword evidence="6 13" id="KW-0812">Transmembrane</keyword>
<feature type="region of interest" description="Disordered" evidence="12">
    <location>
        <begin position="535"/>
        <end position="557"/>
    </location>
</feature>
<dbReference type="RefSeq" id="WP_222160011.1">
    <property type="nucleotide sequence ID" value="NZ_CP081864.1"/>
</dbReference>
<evidence type="ECO:0000256" key="12">
    <source>
        <dbReference type="SAM" id="MobiDB-lite"/>
    </source>
</evidence>
<dbReference type="InterPro" id="IPR003660">
    <property type="entry name" value="HAMP_dom"/>
</dbReference>
<evidence type="ECO:0000256" key="7">
    <source>
        <dbReference type="ARBA" id="ARBA00022989"/>
    </source>
</evidence>
<gene>
    <name evidence="16" type="ORF">K6K13_06315</name>
</gene>
<feature type="transmembrane region" description="Helical" evidence="13">
    <location>
        <begin position="12"/>
        <end position="33"/>
    </location>
</feature>
<proteinExistence type="inferred from homology"/>
<evidence type="ECO:0000256" key="5">
    <source>
        <dbReference type="ARBA" id="ARBA00022519"/>
    </source>
</evidence>
<dbReference type="PROSITE" id="PS50111">
    <property type="entry name" value="CHEMOTAXIS_TRANSDUC_2"/>
    <property type="match status" value="1"/>
</dbReference>
<name>A0ABX9AU64_9ENTR</name>
<evidence type="ECO:0000256" key="4">
    <source>
        <dbReference type="ARBA" id="ARBA00022500"/>
    </source>
</evidence>
<comment type="similarity">
    <text evidence="10">Belongs to the methyl-accepting chemotaxis (MCP) protein family.</text>
</comment>
<dbReference type="InterPro" id="IPR003122">
    <property type="entry name" value="Tar_rcpt_lig-bd"/>
</dbReference>
<keyword evidence="17" id="KW-1185">Reference proteome</keyword>
<evidence type="ECO:0000256" key="9">
    <source>
        <dbReference type="ARBA" id="ARBA00023224"/>
    </source>
</evidence>